<reference evidence="7" key="1">
    <citation type="submission" date="2023-02" db="EMBL/GenBank/DDBJ databases">
        <title>Actinomadura rubrobrunea NBRC 14622.</title>
        <authorList>
            <person name="Ichikawa N."/>
            <person name="Sato H."/>
            <person name="Tonouchi N."/>
        </authorList>
    </citation>
    <scope>NUCLEOTIDE SEQUENCE</scope>
    <source>
        <strain evidence="7">NBRC 14622</strain>
    </source>
</reference>
<dbReference type="InterPro" id="IPR007213">
    <property type="entry name" value="Ppm1/Ppm2/Tcmp"/>
</dbReference>
<evidence type="ECO:0000256" key="3">
    <source>
        <dbReference type="ARBA" id="ARBA00022603"/>
    </source>
</evidence>
<evidence type="ECO:0000256" key="6">
    <source>
        <dbReference type="RuleBase" id="RU362030"/>
    </source>
</evidence>
<dbReference type="AlphaFoldDB" id="A0A9W6PRX0"/>
<keyword evidence="4" id="KW-0808">Transferase</keyword>
<name>A0A9W6PRX0_9ACTN</name>
<dbReference type="EMBL" id="BSRZ01000001">
    <property type="protein sequence ID" value="GLW61974.1"/>
    <property type="molecule type" value="Genomic_DNA"/>
</dbReference>
<dbReference type="SUPFAM" id="SSF53335">
    <property type="entry name" value="S-adenosyl-L-methionine-dependent methyltransferases"/>
    <property type="match status" value="1"/>
</dbReference>
<evidence type="ECO:0000256" key="5">
    <source>
        <dbReference type="ARBA" id="ARBA00022691"/>
    </source>
</evidence>
<comment type="similarity">
    <text evidence="2 6">Belongs to the UPF0677 family.</text>
</comment>
<dbReference type="GO" id="GO:0008168">
    <property type="term" value="F:methyltransferase activity"/>
    <property type="evidence" value="ECO:0007669"/>
    <property type="project" value="UniProtKB-UniRule"/>
</dbReference>
<proteinExistence type="inferred from homology"/>
<dbReference type="RefSeq" id="WP_067914653.1">
    <property type="nucleotide sequence ID" value="NZ_BSRZ01000001.1"/>
</dbReference>
<evidence type="ECO:0000256" key="2">
    <source>
        <dbReference type="ARBA" id="ARBA00008138"/>
    </source>
</evidence>
<dbReference type="EC" id="2.1.1.-" evidence="6"/>
<dbReference type="GO" id="GO:0032259">
    <property type="term" value="P:methylation"/>
    <property type="evidence" value="ECO:0007669"/>
    <property type="project" value="UniProtKB-KW"/>
</dbReference>
<accession>A0A9W6PRX0</accession>
<dbReference type="Pfam" id="PF04072">
    <property type="entry name" value="LCM"/>
    <property type="match status" value="1"/>
</dbReference>
<comment type="function">
    <text evidence="1 6">Exhibits S-adenosyl-L-methionine-dependent methyltransferase activity.</text>
</comment>
<evidence type="ECO:0000256" key="4">
    <source>
        <dbReference type="ARBA" id="ARBA00022679"/>
    </source>
</evidence>
<protein>
    <recommendedName>
        <fullName evidence="6">S-adenosyl-L-methionine-dependent methyltransferase</fullName>
        <ecNumber evidence="6">2.1.1.-</ecNumber>
    </recommendedName>
</protein>
<gene>
    <name evidence="7" type="ORF">Arub01_02180</name>
</gene>
<dbReference type="InterPro" id="IPR011610">
    <property type="entry name" value="SAM_mthyl_Trfase_ML2640-like"/>
</dbReference>
<dbReference type="PANTHER" id="PTHR43619">
    <property type="entry name" value="S-ADENOSYL-L-METHIONINE-DEPENDENT METHYLTRANSFERASE YKTD-RELATED"/>
    <property type="match status" value="1"/>
</dbReference>
<evidence type="ECO:0000256" key="1">
    <source>
        <dbReference type="ARBA" id="ARBA00003907"/>
    </source>
</evidence>
<sequence>MHEGQPSRTALTTAAARAAHLIVDSEPHILHDTVAAALLGGKAEEMLGYHRTHGDHLVLSGTRALVTARSAYTERLLADSGADQYVILGAGLDTFAYRNSGIRVFEVDHPATQEWKRSLLKDAGFAVPEHLAFVPLDLESGGLLDGLTAAGFDPGRPALVGWLGVAVYLTRDAIASTLAELGRMAPGSDVVMEYALPRELRDETGKAYGDMTAQVVRESGEPHLTFFTPDEVTELMKEHGLEVVEHVGMHDAVPASFWDRADALRPFDSMRLAHAVVPARDGDAVTSD</sequence>
<organism evidence="7 8">
    <name type="scientific">Actinomadura rubrobrunea</name>
    <dbReference type="NCBI Taxonomy" id="115335"/>
    <lineage>
        <taxon>Bacteria</taxon>
        <taxon>Bacillati</taxon>
        <taxon>Actinomycetota</taxon>
        <taxon>Actinomycetes</taxon>
        <taxon>Streptosporangiales</taxon>
        <taxon>Thermomonosporaceae</taxon>
        <taxon>Actinomadura</taxon>
    </lineage>
</organism>
<dbReference type="Proteomes" id="UP001165124">
    <property type="component" value="Unassembled WGS sequence"/>
</dbReference>
<comment type="caution">
    <text evidence="7">The sequence shown here is derived from an EMBL/GenBank/DDBJ whole genome shotgun (WGS) entry which is preliminary data.</text>
</comment>
<evidence type="ECO:0000313" key="8">
    <source>
        <dbReference type="Proteomes" id="UP001165124"/>
    </source>
</evidence>
<keyword evidence="3 6" id="KW-0489">Methyltransferase</keyword>
<evidence type="ECO:0000313" key="7">
    <source>
        <dbReference type="EMBL" id="GLW61974.1"/>
    </source>
</evidence>
<keyword evidence="5 6" id="KW-0949">S-adenosyl-L-methionine</keyword>
<keyword evidence="8" id="KW-1185">Reference proteome</keyword>
<dbReference type="InterPro" id="IPR029063">
    <property type="entry name" value="SAM-dependent_MTases_sf"/>
</dbReference>
<dbReference type="NCBIfam" id="TIGR00027">
    <property type="entry name" value="mthyl_TIGR00027"/>
    <property type="match status" value="1"/>
</dbReference>
<dbReference type="PANTHER" id="PTHR43619:SF2">
    <property type="entry name" value="S-ADENOSYL-L-METHIONINE-DEPENDENT METHYLTRANSFERASES SUPERFAMILY PROTEIN"/>
    <property type="match status" value="1"/>
</dbReference>
<dbReference type="Gene3D" id="3.40.50.150">
    <property type="entry name" value="Vaccinia Virus protein VP39"/>
    <property type="match status" value="1"/>
</dbReference>